<dbReference type="Pfam" id="PF13419">
    <property type="entry name" value="HAD_2"/>
    <property type="match status" value="1"/>
</dbReference>
<dbReference type="InterPro" id="IPR023198">
    <property type="entry name" value="PGP-like_dom2"/>
</dbReference>
<dbReference type="PRINTS" id="PR00413">
    <property type="entry name" value="HADHALOGNASE"/>
</dbReference>
<proteinExistence type="predicted"/>
<dbReference type="InterPro" id="IPR006439">
    <property type="entry name" value="HAD-SF_hydro_IA"/>
</dbReference>
<dbReference type="SFLD" id="SFLDS00003">
    <property type="entry name" value="Haloacid_Dehalogenase"/>
    <property type="match status" value="1"/>
</dbReference>
<dbReference type="PANTHER" id="PTHR18901">
    <property type="entry name" value="2-DEOXYGLUCOSE-6-PHOSPHATE PHOSPHATASE 2"/>
    <property type="match status" value="1"/>
</dbReference>
<dbReference type="NCBIfam" id="TIGR01509">
    <property type="entry name" value="HAD-SF-IA-v3"/>
    <property type="match status" value="1"/>
</dbReference>
<reference evidence="1 2" key="1">
    <citation type="submission" date="2018-08" db="EMBL/GenBank/DDBJ databases">
        <title>Freshwater and sediment microbial communities from various areas in North America, analyzing microbe dynamics in response to fracking.</title>
        <authorList>
            <person name="Lamendella R."/>
        </authorList>
    </citation>
    <scope>NUCLEOTIDE SEQUENCE [LARGE SCALE GENOMIC DNA]</scope>
    <source>
        <strain evidence="1 2">DB-1</strain>
    </source>
</reference>
<name>A0A3D9VHD3_BACMY</name>
<accession>A0A3D9VHD3</accession>
<evidence type="ECO:0000313" key="2">
    <source>
        <dbReference type="Proteomes" id="UP000256530"/>
    </source>
</evidence>
<organism evidence="1 2">
    <name type="scientific">Bacillus mycoides</name>
    <dbReference type="NCBI Taxonomy" id="1405"/>
    <lineage>
        <taxon>Bacteria</taxon>
        <taxon>Bacillati</taxon>
        <taxon>Bacillota</taxon>
        <taxon>Bacilli</taxon>
        <taxon>Bacillales</taxon>
        <taxon>Bacillaceae</taxon>
        <taxon>Bacillus</taxon>
        <taxon>Bacillus cereus group</taxon>
    </lineage>
</organism>
<dbReference type="InterPro" id="IPR041492">
    <property type="entry name" value="HAD_2"/>
</dbReference>
<dbReference type="InterPro" id="IPR023214">
    <property type="entry name" value="HAD_sf"/>
</dbReference>
<sequence length="218" mass="25523">MQRAVIFDFDGIIFDTEKHEYKSFKELYKCFDEEFPKDLWLNNIGSRHKTNPYMFLEKKLGYNVNIKELHRERKKLFYSLLSDEKPREGVKDLLISLKASNVKIGLASNSDIDWVLSFLMHLKLLDFFDIINTANDVTNFKPNPEVYIKTLSELNVSASNTIAFEDTPIGLESAYRAGLNCIVIPTKLTKNLLFNHAHVKFDSFLEFNKENYFERVYI</sequence>
<gene>
    <name evidence="1" type="ORF">DET55_108184</name>
</gene>
<dbReference type="PANTHER" id="PTHR18901:SF38">
    <property type="entry name" value="PSEUDOURIDINE-5'-PHOSPHATASE"/>
    <property type="match status" value="1"/>
</dbReference>
<dbReference type="InterPro" id="IPR036412">
    <property type="entry name" value="HAD-like_sf"/>
</dbReference>
<protein>
    <submittedName>
        <fullName evidence="1">HAD superfamily hydrolase (TIGR01509 family)</fullName>
    </submittedName>
</protein>
<dbReference type="AlphaFoldDB" id="A0A3D9VHD3"/>
<dbReference type="Proteomes" id="UP000256530">
    <property type="component" value="Unassembled WGS sequence"/>
</dbReference>
<evidence type="ECO:0000313" key="1">
    <source>
        <dbReference type="EMBL" id="REF38555.1"/>
    </source>
</evidence>
<dbReference type="RefSeq" id="WP_113937727.1">
    <property type="nucleotide sequence ID" value="NZ_QTTY01000008.1"/>
</dbReference>
<dbReference type="EMBL" id="QTTY01000008">
    <property type="protein sequence ID" value="REF38555.1"/>
    <property type="molecule type" value="Genomic_DNA"/>
</dbReference>
<keyword evidence="1" id="KW-0378">Hydrolase</keyword>
<dbReference type="GO" id="GO:0016787">
    <property type="term" value="F:hydrolase activity"/>
    <property type="evidence" value="ECO:0007669"/>
    <property type="project" value="UniProtKB-KW"/>
</dbReference>
<dbReference type="Gene3D" id="3.40.50.1000">
    <property type="entry name" value="HAD superfamily/HAD-like"/>
    <property type="match status" value="1"/>
</dbReference>
<dbReference type="SFLD" id="SFLDG01129">
    <property type="entry name" value="C1.5:_HAD__Beta-PGM__Phosphata"/>
    <property type="match status" value="1"/>
</dbReference>
<dbReference type="SUPFAM" id="SSF56784">
    <property type="entry name" value="HAD-like"/>
    <property type="match status" value="1"/>
</dbReference>
<comment type="caution">
    <text evidence="1">The sequence shown here is derived from an EMBL/GenBank/DDBJ whole genome shotgun (WGS) entry which is preliminary data.</text>
</comment>
<dbReference type="Gene3D" id="1.10.150.240">
    <property type="entry name" value="Putative phosphatase, domain 2"/>
    <property type="match status" value="1"/>
</dbReference>